<comment type="subunit">
    <text evidence="5">Component of the small ribosomal subunit. Mature ribosomes consist of a small (40S) and a large (60S) subunit. The 40S subunit contains about 33 different proteins and 1 molecule of RNA (18S). The 60S subunit contains about 49 different proteins and 3 molecules of RNA (25S, 5.8S and 5S).</text>
</comment>
<evidence type="ECO:0000256" key="1">
    <source>
        <dbReference type="ARBA" id="ARBA00004496"/>
    </source>
</evidence>
<evidence type="ECO:0000256" key="4">
    <source>
        <dbReference type="ARBA" id="ARBA00023274"/>
    </source>
</evidence>
<dbReference type="EMBL" id="BLLK01000040">
    <property type="protein sequence ID" value="GFH50808.1"/>
    <property type="molecule type" value="Genomic_DNA"/>
</dbReference>
<dbReference type="AlphaFoldDB" id="A0AAD3H5J4"/>
<keyword evidence="3 5" id="KW-0689">Ribosomal protein</keyword>
<comment type="similarity">
    <text evidence="5 6">Belongs to the eukaryotic ribosomal protein eS1 family.</text>
</comment>
<dbReference type="GO" id="GO:0003735">
    <property type="term" value="F:structural constituent of ribosome"/>
    <property type="evidence" value="ECO:0007669"/>
    <property type="project" value="UniProtKB-UniRule"/>
</dbReference>
<accession>A0AAD3H5J4</accession>
<evidence type="ECO:0000256" key="2">
    <source>
        <dbReference type="ARBA" id="ARBA00022490"/>
    </source>
</evidence>
<reference evidence="8 9" key="1">
    <citation type="journal article" date="2021" name="Sci. Rep.">
        <title>The genome of the diatom Chaetoceros tenuissimus carries an ancient integrated fragment of an extant virus.</title>
        <authorList>
            <person name="Hongo Y."/>
            <person name="Kimura K."/>
            <person name="Takaki Y."/>
            <person name="Yoshida Y."/>
            <person name="Baba S."/>
            <person name="Kobayashi G."/>
            <person name="Nagasaki K."/>
            <person name="Hano T."/>
            <person name="Tomaru Y."/>
        </authorList>
    </citation>
    <scope>NUCLEOTIDE SEQUENCE [LARGE SCALE GENOMIC DNA]</scope>
    <source>
        <strain evidence="8 9">NIES-3715</strain>
    </source>
</reference>
<dbReference type="GO" id="GO:0022627">
    <property type="term" value="C:cytosolic small ribosomal subunit"/>
    <property type="evidence" value="ECO:0007669"/>
    <property type="project" value="UniProtKB-UniRule"/>
</dbReference>
<keyword evidence="2 5" id="KW-0963">Cytoplasm</keyword>
<evidence type="ECO:0000313" key="9">
    <source>
        <dbReference type="Proteomes" id="UP001054902"/>
    </source>
</evidence>
<evidence type="ECO:0000256" key="3">
    <source>
        <dbReference type="ARBA" id="ARBA00022980"/>
    </source>
</evidence>
<keyword evidence="9" id="KW-1185">Reference proteome</keyword>
<gene>
    <name evidence="8" type="ORF">CTEN210_07284</name>
</gene>
<dbReference type="PROSITE" id="PS01191">
    <property type="entry name" value="RIBOSOMAL_S3AE"/>
    <property type="match status" value="1"/>
</dbReference>
<dbReference type="Pfam" id="PF01015">
    <property type="entry name" value="Ribosomal_S3Ae"/>
    <property type="match status" value="1"/>
</dbReference>
<keyword evidence="4 5" id="KW-0687">Ribonucleoprotein</keyword>
<dbReference type="InterPro" id="IPR018281">
    <property type="entry name" value="Ribosomal_eS1_CS"/>
</dbReference>
<evidence type="ECO:0000256" key="5">
    <source>
        <dbReference type="HAMAP-Rule" id="MF_03122"/>
    </source>
</evidence>
<evidence type="ECO:0000313" key="8">
    <source>
        <dbReference type="EMBL" id="GFH50808.1"/>
    </source>
</evidence>
<dbReference type="SMART" id="SM01397">
    <property type="entry name" value="Ribosomal_S3Ae"/>
    <property type="match status" value="1"/>
</dbReference>
<dbReference type="HAMAP" id="MF_03122">
    <property type="entry name" value="Ribosomal_eS1_euk"/>
    <property type="match status" value="1"/>
</dbReference>
<organism evidence="8 9">
    <name type="scientific">Chaetoceros tenuissimus</name>
    <dbReference type="NCBI Taxonomy" id="426638"/>
    <lineage>
        <taxon>Eukaryota</taxon>
        <taxon>Sar</taxon>
        <taxon>Stramenopiles</taxon>
        <taxon>Ochrophyta</taxon>
        <taxon>Bacillariophyta</taxon>
        <taxon>Coscinodiscophyceae</taxon>
        <taxon>Chaetocerotophycidae</taxon>
        <taxon>Chaetocerotales</taxon>
        <taxon>Chaetocerotaceae</taxon>
        <taxon>Chaetoceros</taxon>
    </lineage>
</organism>
<feature type="region of interest" description="Disordered" evidence="7">
    <location>
        <begin position="239"/>
        <end position="259"/>
    </location>
</feature>
<dbReference type="PANTHER" id="PTHR11830">
    <property type="entry name" value="40S RIBOSOMAL PROTEIN S3A"/>
    <property type="match status" value="1"/>
</dbReference>
<dbReference type="InterPro" id="IPR001593">
    <property type="entry name" value="Ribosomal_eS1"/>
</dbReference>
<dbReference type="InterPro" id="IPR027500">
    <property type="entry name" value="Ribosomal_eS1_euk"/>
</dbReference>
<feature type="initiator methionine" description="Removed" evidence="5">
    <location>
        <position position="1"/>
    </location>
</feature>
<protein>
    <recommendedName>
        <fullName evidence="5">Small ribosomal subunit protein eS1</fullName>
    </recommendedName>
</protein>
<evidence type="ECO:0000256" key="7">
    <source>
        <dbReference type="SAM" id="MobiDB-lite"/>
    </source>
</evidence>
<sequence>MAVGKNKRVSKGKKGGRKKAVDPFLKKEWYRLQAPAMFATKDFGKTIITKTAGTKIASEGLKGRVVEVSLADLQSNEDFAYRKIKLCIEDVQGYNCVTNFHGMDMTRDKVCSLIQKRQTIIEANVDVKTSDGYIVRMFCIAFTKKDKDQIKETCYAKSAQVRGIREKMVNYMTELGNKGDLRTLVHTLITADCGKEIEKAANTVFPIKECYIRKVKVLKKPKFDVTALMEWHNDDGKKADTGKKVADAEEGVAGSGGRY</sequence>
<dbReference type="Proteomes" id="UP001054902">
    <property type="component" value="Unassembled WGS sequence"/>
</dbReference>
<comment type="subcellular location">
    <subcellularLocation>
        <location evidence="1 5">Cytoplasm</location>
    </subcellularLocation>
</comment>
<proteinExistence type="inferred from homology"/>
<comment type="caution">
    <text evidence="8">The sequence shown here is derived from an EMBL/GenBank/DDBJ whole genome shotgun (WGS) entry which is preliminary data.</text>
</comment>
<evidence type="ECO:0000256" key="6">
    <source>
        <dbReference type="RuleBase" id="RU000668"/>
    </source>
</evidence>
<name>A0AAD3H5J4_9STRA</name>
<dbReference type="GO" id="GO:0006412">
    <property type="term" value="P:translation"/>
    <property type="evidence" value="ECO:0007669"/>
    <property type="project" value="UniProtKB-UniRule"/>
</dbReference>